<dbReference type="PANTHER" id="PTHR24356">
    <property type="entry name" value="SERINE/THREONINE-PROTEIN KINASE"/>
    <property type="match status" value="1"/>
</dbReference>
<dbReference type="GO" id="GO:0004674">
    <property type="term" value="F:protein serine/threonine kinase activity"/>
    <property type="evidence" value="ECO:0007669"/>
    <property type="project" value="UniProtKB-KW"/>
</dbReference>
<keyword evidence="4" id="KW-0547">Nucleotide-binding</keyword>
<evidence type="ECO:0000256" key="4">
    <source>
        <dbReference type="ARBA" id="ARBA00022741"/>
    </source>
</evidence>
<keyword evidence="3" id="KW-0808">Transferase</keyword>
<dbReference type="InterPro" id="IPR000719">
    <property type="entry name" value="Prot_kinase_dom"/>
</dbReference>
<accession>A0A9N9CHJ0</accession>
<feature type="region of interest" description="Disordered" evidence="9">
    <location>
        <begin position="1"/>
        <end position="42"/>
    </location>
</feature>
<evidence type="ECO:0000256" key="8">
    <source>
        <dbReference type="ARBA" id="ARBA00048679"/>
    </source>
</evidence>
<keyword evidence="6" id="KW-0067">ATP-binding</keyword>
<evidence type="ECO:0000256" key="6">
    <source>
        <dbReference type="ARBA" id="ARBA00022840"/>
    </source>
</evidence>
<comment type="catalytic activity">
    <reaction evidence="7">
        <text>L-threonyl-[protein] + ATP = O-phospho-L-threonyl-[protein] + ADP + H(+)</text>
        <dbReference type="Rhea" id="RHEA:46608"/>
        <dbReference type="Rhea" id="RHEA-COMP:11060"/>
        <dbReference type="Rhea" id="RHEA-COMP:11605"/>
        <dbReference type="ChEBI" id="CHEBI:15378"/>
        <dbReference type="ChEBI" id="CHEBI:30013"/>
        <dbReference type="ChEBI" id="CHEBI:30616"/>
        <dbReference type="ChEBI" id="CHEBI:61977"/>
        <dbReference type="ChEBI" id="CHEBI:456216"/>
        <dbReference type="EC" id="2.7.11.1"/>
    </reaction>
</comment>
<feature type="region of interest" description="Disordered" evidence="9">
    <location>
        <begin position="991"/>
        <end position="1019"/>
    </location>
</feature>
<evidence type="ECO:0000256" key="2">
    <source>
        <dbReference type="ARBA" id="ARBA00022527"/>
    </source>
</evidence>
<evidence type="ECO:0000256" key="9">
    <source>
        <dbReference type="SAM" id="MobiDB-lite"/>
    </source>
</evidence>
<dbReference type="Gene3D" id="3.30.200.20">
    <property type="entry name" value="Phosphorylase Kinase, domain 1"/>
    <property type="match status" value="1"/>
</dbReference>
<dbReference type="InterPro" id="IPR050236">
    <property type="entry name" value="Ser_Thr_kinase_AGC"/>
</dbReference>
<dbReference type="GO" id="GO:0035556">
    <property type="term" value="P:intracellular signal transduction"/>
    <property type="evidence" value="ECO:0007669"/>
    <property type="project" value="TreeGrafter"/>
</dbReference>
<dbReference type="PANTHER" id="PTHR24356:SF1">
    <property type="entry name" value="SERINE_THREONINE-PROTEIN KINASE GREATWALL"/>
    <property type="match status" value="1"/>
</dbReference>
<dbReference type="Proteomes" id="UP000789342">
    <property type="component" value="Unassembled WGS sequence"/>
</dbReference>
<dbReference type="SUPFAM" id="SSF56112">
    <property type="entry name" value="Protein kinase-like (PK-like)"/>
    <property type="match status" value="1"/>
</dbReference>
<feature type="compositionally biased region" description="Polar residues" evidence="9">
    <location>
        <begin position="197"/>
        <end position="210"/>
    </location>
</feature>
<feature type="compositionally biased region" description="Polar residues" evidence="9">
    <location>
        <begin position="930"/>
        <end position="942"/>
    </location>
</feature>
<evidence type="ECO:0000256" key="3">
    <source>
        <dbReference type="ARBA" id="ARBA00022679"/>
    </source>
</evidence>
<keyword evidence="12" id="KW-1185">Reference proteome</keyword>
<feature type="compositionally biased region" description="Low complexity" evidence="9">
    <location>
        <begin position="699"/>
        <end position="715"/>
    </location>
</feature>
<feature type="compositionally biased region" description="Low complexity" evidence="9">
    <location>
        <begin position="21"/>
        <end position="42"/>
    </location>
</feature>
<dbReference type="EC" id="2.7.11.1" evidence="1"/>
<feature type="region of interest" description="Disordered" evidence="9">
    <location>
        <begin position="698"/>
        <end position="745"/>
    </location>
</feature>
<feature type="compositionally biased region" description="Low complexity" evidence="9">
    <location>
        <begin position="538"/>
        <end position="556"/>
    </location>
</feature>
<dbReference type="GO" id="GO:0005524">
    <property type="term" value="F:ATP binding"/>
    <property type="evidence" value="ECO:0007669"/>
    <property type="project" value="UniProtKB-KW"/>
</dbReference>
<evidence type="ECO:0000256" key="7">
    <source>
        <dbReference type="ARBA" id="ARBA00047899"/>
    </source>
</evidence>
<protein>
    <recommendedName>
        <fullName evidence="1">non-specific serine/threonine protein kinase</fullName>
        <ecNumber evidence="1">2.7.11.1</ecNumber>
    </recommendedName>
</protein>
<dbReference type="AlphaFoldDB" id="A0A9N9CHJ0"/>
<dbReference type="OrthoDB" id="2416149at2759"/>
<evidence type="ECO:0000256" key="5">
    <source>
        <dbReference type="ARBA" id="ARBA00022777"/>
    </source>
</evidence>
<comment type="caution">
    <text evidence="11">The sequence shown here is derived from an EMBL/GenBank/DDBJ whole genome shotgun (WGS) entry which is preliminary data.</text>
</comment>
<name>A0A9N9CHJ0_9GLOM</name>
<feature type="compositionally biased region" description="Low complexity" evidence="9">
    <location>
        <begin position="172"/>
        <end position="183"/>
    </location>
</feature>
<evidence type="ECO:0000259" key="10">
    <source>
        <dbReference type="PROSITE" id="PS50011"/>
    </source>
</evidence>
<organism evidence="11 12">
    <name type="scientific">Acaulospora morrowiae</name>
    <dbReference type="NCBI Taxonomy" id="94023"/>
    <lineage>
        <taxon>Eukaryota</taxon>
        <taxon>Fungi</taxon>
        <taxon>Fungi incertae sedis</taxon>
        <taxon>Mucoromycota</taxon>
        <taxon>Glomeromycotina</taxon>
        <taxon>Glomeromycetes</taxon>
        <taxon>Diversisporales</taxon>
        <taxon>Acaulosporaceae</taxon>
        <taxon>Acaulospora</taxon>
    </lineage>
</organism>
<dbReference type="InterPro" id="IPR011009">
    <property type="entry name" value="Kinase-like_dom_sf"/>
</dbReference>
<reference evidence="11" key="1">
    <citation type="submission" date="2021-06" db="EMBL/GenBank/DDBJ databases">
        <authorList>
            <person name="Kallberg Y."/>
            <person name="Tangrot J."/>
            <person name="Rosling A."/>
        </authorList>
    </citation>
    <scope>NUCLEOTIDE SEQUENCE</scope>
    <source>
        <strain evidence="11">CL551</strain>
    </source>
</reference>
<feature type="non-terminal residue" evidence="11">
    <location>
        <position position="1"/>
    </location>
</feature>
<feature type="domain" description="Protein kinase" evidence="10">
    <location>
        <begin position="1030"/>
        <end position="1071"/>
    </location>
</feature>
<feature type="region of interest" description="Disordered" evidence="9">
    <location>
        <begin position="105"/>
        <end position="130"/>
    </location>
</feature>
<feature type="compositionally biased region" description="Low complexity" evidence="9">
    <location>
        <begin position="113"/>
        <end position="130"/>
    </location>
</feature>
<feature type="compositionally biased region" description="Low complexity" evidence="9">
    <location>
        <begin position="991"/>
        <end position="1007"/>
    </location>
</feature>
<feature type="compositionally biased region" description="Low complexity" evidence="9">
    <location>
        <begin position="68"/>
        <end position="83"/>
    </location>
</feature>
<feature type="region of interest" description="Disordered" evidence="9">
    <location>
        <begin position="64"/>
        <end position="83"/>
    </location>
</feature>
<feature type="compositionally biased region" description="Polar residues" evidence="9">
    <location>
        <begin position="245"/>
        <end position="254"/>
    </location>
</feature>
<feature type="region of interest" description="Disordered" evidence="9">
    <location>
        <begin position="242"/>
        <end position="266"/>
    </location>
</feature>
<keyword evidence="2" id="KW-0723">Serine/threonine-protein kinase</keyword>
<keyword evidence="5" id="KW-0418">Kinase</keyword>
<evidence type="ECO:0000313" key="11">
    <source>
        <dbReference type="EMBL" id="CAG8601869.1"/>
    </source>
</evidence>
<feature type="region of interest" description="Disordered" evidence="9">
    <location>
        <begin position="930"/>
        <end position="975"/>
    </location>
</feature>
<gene>
    <name evidence="11" type="ORF">AMORRO_LOCUS7818</name>
</gene>
<comment type="catalytic activity">
    <reaction evidence="8">
        <text>L-seryl-[protein] + ATP = O-phospho-L-seryl-[protein] + ADP + H(+)</text>
        <dbReference type="Rhea" id="RHEA:17989"/>
        <dbReference type="Rhea" id="RHEA-COMP:9863"/>
        <dbReference type="Rhea" id="RHEA-COMP:11604"/>
        <dbReference type="ChEBI" id="CHEBI:15378"/>
        <dbReference type="ChEBI" id="CHEBI:29999"/>
        <dbReference type="ChEBI" id="CHEBI:30616"/>
        <dbReference type="ChEBI" id="CHEBI:83421"/>
        <dbReference type="ChEBI" id="CHEBI:456216"/>
        <dbReference type="EC" id="2.7.11.1"/>
    </reaction>
</comment>
<dbReference type="EMBL" id="CAJVPV010006220">
    <property type="protein sequence ID" value="CAG8601869.1"/>
    <property type="molecule type" value="Genomic_DNA"/>
</dbReference>
<proteinExistence type="predicted"/>
<dbReference type="PROSITE" id="PS50011">
    <property type="entry name" value="PROTEIN_KINASE_DOM"/>
    <property type="match status" value="1"/>
</dbReference>
<evidence type="ECO:0000313" key="12">
    <source>
        <dbReference type="Proteomes" id="UP000789342"/>
    </source>
</evidence>
<evidence type="ECO:0000256" key="1">
    <source>
        <dbReference type="ARBA" id="ARBA00012513"/>
    </source>
</evidence>
<feature type="region of interest" description="Disordered" evidence="9">
    <location>
        <begin position="538"/>
        <end position="590"/>
    </location>
</feature>
<feature type="region of interest" description="Disordered" evidence="9">
    <location>
        <begin position="172"/>
        <end position="210"/>
    </location>
</feature>
<sequence>MQEETRRPFISRSLPGEHIAPNSLPTSLSTTTPLTFQTPTSTLTVPAVQTTASGMEDNFAKLRRTRRSLSTSSSQSLLKKSLSVKPKAQSNHYLFPANESDISNRSSFDEFDYSTPGTPNSGSTSSSSSLNSPYLANFSLGGNVNHPTYQRERHRSLFVLSAQSEHEDAQLLHQSTTHQQQFLPPSPSIPPSVSQQKLPNQRRPSGATTSSQLKRLLCNNLPSNTFLYSDSETDSLEDSDAYVTNDEQPSSFTPSPVRRRPSFQRSPTHRFFPDLSVDAEENHLNGLHIIDERSPEFTFPKVKRKLLKDLERSKSRADKEIFNILENWYQSHQYQELLNEYLYDGWSDDDDTQTPVNVERNSINRITNNSNLISDTDDESLESKFKKDNQFKASQKRNSISVSLQGNSKPKNIIIQRKDSERRLGHSNSWPPSILASSHTLLLTRINRIARRILKTPVRDLLHFNVAVEIMKELQELRESQRKMAVGSADAEELLTKLTYAFADVTRAVEALNHSSAESNLEIPGDMIDIPTSSESFYSPLSSPSFPLTPSSDSSPGHFPQQRERRKSAVSNIDSDDSKTSTLSSHKPFSSPLSYPPIMNRFPSFKDSLELLRTSANESLFESPIVYIPPTQSYVDDSHPTWSRKKVDQMLREEMNREIDYDIILKKQQEDLDPDNKKKAKKSRPMVNFFKTLKNAFHSPTSSTSVSPTGSPTLSVLQHSPIRNANLPRAPQEKTRSPSYDSNAISLSRQSSSISLKGDNNYNNFNYNNVAQNVGNNSVPTPGFPFPHDYILCRICEEMIPSHELDAHSETCAITTEFAIKLQKCDVRLRRLVDDMEEIMQYVDYYSIKDVELMQKIGSKAANIKDTLNRDVLKKCDKYATKLGRLVEDMEKNSIRDESVLTCGKRLLHVVREKNDTLRAYYQKLRLTNASSNRGNSGQKDLSLSHKRQDSTGSISYGKTLSEVDSDNNPPAPRGGKKLISLFAAVLRGGNSRASNNNSSTKDSSNTGGAPITNGDKVGAKTKIPSIQDFEIIKPISRGAFGKVYLARKKTTGDLYAIKILKKVDMVRKNM</sequence>